<keyword evidence="3" id="KW-0732">Signal</keyword>
<dbReference type="OrthoDB" id="1913956at2759"/>
<dbReference type="GO" id="GO:0030246">
    <property type="term" value="F:carbohydrate binding"/>
    <property type="evidence" value="ECO:0007669"/>
    <property type="project" value="UniProtKB-KW"/>
</dbReference>
<dbReference type="InterPro" id="IPR001220">
    <property type="entry name" value="Legume_lectin_dom"/>
</dbReference>
<dbReference type="Pfam" id="PF00139">
    <property type="entry name" value="Lectin_legB"/>
    <property type="match status" value="1"/>
</dbReference>
<dbReference type="SUPFAM" id="SSF49899">
    <property type="entry name" value="Concanavalin A-like lectins/glucanases"/>
    <property type="match status" value="1"/>
</dbReference>
<feature type="signal peptide" evidence="3">
    <location>
        <begin position="1"/>
        <end position="29"/>
    </location>
</feature>
<dbReference type="EMBL" id="WJXA01000008">
    <property type="protein sequence ID" value="KAF7136440.1"/>
    <property type="molecule type" value="Genomic_DNA"/>
</dbReference>
<dbReference type="CDD" id="cd06899">
    <property type="entry name" value="lectin_legume_LecRK_Arcelin_ConA"/>
    <property type="match status" value="1"/>
</dbReference>
<evidence type="ECO:0000313" key="6">
    <source>
        <dbReference type="Proteomes" id="UP000626092"/>
    </source>
</evidence>
<protein>
    <recommendedName>
        <fullName evidence="4">Legume lectin domain-containing protein</fullName>
    </recommendedName>
</protein>
<dbReference type="PANTHER" id="PTHR32401">
    <property type="entry name" value="CONCANAVALIN A-LIKE LECTIN FAMILY PROTEIN"/>
    <property type="match status" value="1"/>
</dbReference>
<evidence type="ECO:0000256" key="1">
    <source>
        <dbReference type="ARBA" id="ARBA00007606"/>
    </source>
</evidence>
<accession>A0A834GM11</accession>
<feature type="chain" id="PRO_5032946079" description="Legume lectin domain-containing protein" evidence="3">
    <location>
        <begin position="30"/>
        <end position="216"/>
    </location>
</feature>
<feature type="domain" description="Legume lectin" evidence="4">
    <location>
        <begin position="38"/>
        <end position="207"/>
    </location>
</feature>
<evidence type="ECO:0000313" key="5">
    <source>
        <dbReference type="EMBL" id="KAF7136440.1"/>
    </source>
</evidence>
<keyword evidence="2" id="KW-0430">Lectin</keyword>
<dbReference type="Gene3D" id="2.60.120.200">
    <property type="match status" value="1"/>
</dbReference>
<keyword evidence="6" id="KW-1185">Reference proteome</keyword>
<organism evidence="5 6">
    <name type="scientific">Rhododendron simsii</name>
    <name type="common">Sims's rhododendron</name>
    <dbReference type="NCBI Taxonomy" id="118357"/>
    <lineage>
        <taxon>Eukaryota</taxon>
        <taxon>Viridiplantae</taxon>
        <taxon>Streptophyta</taxon>
        <taxon>Embryophyta</taxon>
        <taxon>Tracheophyta</taxon>
        <taxon>Spermatophyta</taxon>
        <taxon>Magnoliopsida</taxon>
        <taxon>eudicotyledons</taxon>
        <taxon>Gunneridae</taxon>
        <taxon>Pentapetalae</taxon>
        <taxon>asterids</taxon>
        <taxon>Ericales</taxon>
        <taxon>Ericaceae</taxon>
        <taxon>Ericoideae</taxon>
        <taxon>Rhodoreae</taxon>
        <taxon>Rhododendron</taxon>
    </lineage>
</organism>
<dbReference type="AlphaFoldDB" id="A0A834GM11"/>
<comment type="similarity">
    <text evidence="1">Belongs to the leguminous lectin family.</text>
</comment>
<evidence type="ECO:0000256" key="2">
    <source>
        <dbReference type="ARBA" id="ARBA00022734"/>
    </source>
</evidence>
<evidence type="ECO:0000259" key="4">
    <source>
        <dbReference type="Pfam" id="PF00139"/>
    </source>
</evidence>
<name>A0A834GM11_RHOSS</name>
<dbReference type="Proteomes" id="UP000626092">
    <property type="component" value="Unassembled WGS sequence"/>
</dbReference>
<dbReference type="PANTHER" id="PTHR32401:SF49">
    <property type="entry name" value="OS10G0129200 PROTEIN"/>
    <property type="match status" value="1"/>
</dbReference>
<comment type="caution">
    <text evidence="5">The sequence shown here is derived from an EMBL/GenBank/DDBJ whole genome shotgun (WGS) entry which is preliminary data.</text>
</comment>
<evidence type="ECO:0000256" key="3">
    <source>
        <dbReference type="SAM" id="SignalP"/>
    </source>
</evidence>
<proteinExistence type="inferred from homology"/>
<dbReference type="InterPro" id="IPR050258">
    <property type="entry name" value="Leguminous_Lectin"/>
</dbReference>
<sequence length="216" mass="23704">MAISAHLMGFAVKLRMIASVFLCFTAVAAQNLQTFTATYRTFNSSYYDIFQLENGATISNGALQLTPDSAMISSSLLGSPLENQSGRVMLKQRFKFWEQGYDKNSDRVASFNSSFLFNIYPLGHNTTSGEGLAFVLAPDKYLPSASFGQFLGLTNINSDNSPENRLVAIEFDNVKQKFDPDANHVGLDINSIISTVNASLTPFGIELAPEDEDEAR</sequence>
<dbReference type="InterPro" id="IPR013320">
    <property type="entry name" value="ConA-like_dom_sf"/>
</dbReference>
<reference evidence="5" key="1">
    <citation type="submission" date="2019-11" db="EMBL/GenBank/DDBJ databases">
        <authorList>
            <person name="Liu Y."/>
            <person name="Hou J."/>
            <person name="Li T.-Q."/>
            <person name="Guan C.-H."/>
            <person name="Wu X."/>
            <person name="Wu H.-Z."/>
            <person name="Ling F."/>
            <person name="Zhang R."/>
            <person name="Shi X.-G."/>
            <person name="Ren J.-P."/>
            <person name="Chen E.-F."/>
            <person name="Sun J.-M."/>
        </authorList>
    </citation>
    <scope>NUCLEOTIDE SEQUENCE</scope>
    <source>
        <strain evidence="5">Adult_tree_wgs_1</strain>
        <tissue evidence="5">Leaves</tissue>
    </source>
</reference>
<gene>
    <name evidence="5" type="ORF">RHSIM_Rhsim08G0025000</name>
</gene>